<dbReference type="RefSeq" id="WP_037457474.1">
    <property type="nucleotide sequence ID" value="NZ_JFHR01000109.1"/>
</dbReference>
<evidence type="ECO:0000256" key="2">
    <source>
        <dbReference type="ARBA" id="ARBA00022475"/>
    </source>
</evidence>
<dbReference type="PATRIC" id="fig|46429.4.peg.4473"/>
<feature type="transmembrane region" description="Helical" evidence="6">
    <location>
        <begin position="242"/>
        <end position="262"/>
    </location>
</feature>
<evidence type="ECO:0000256" key="5">
    <source>
        <dbReference type="ARBA" id="ARBA00023136"/>
    </source>
</evidence>
<dbReference type="InterPro" id="IPR018076">
    <property type="entry name" value="T2SS_GspF_dom"/>
</dbReference>
<feature type="transmembrane region" description="Helical" evidence="6">
    <location>
        <begin position="274"/>
        <end position="293"/>
    </location>
</feature>
<evidence type="ECO:0000259" key="7">
    <source>
        <dbReference type="Pfam" id="PF00482"/>
    </source>
</evidence>
<organism evidence="8 9">
    <name type="scientific">Sphingobium chlorophenolicum</name>
    <dbReference type="NCBI Taxonomy" id="46429"/>
    <lineage>
        <taxon>Bacteria</taxon>
        <taxon>Pseudomonadati</taxon>
        <taxon>Pseudomonadota</taxon>
        <taxon>Alphaproteobacteria</taxon>
        <taxon>Sphingomonadales</taxon>
        <taxon>Sphingomonadaceae</taxon>
        <taxon>Sphingobium</taxon>
    </lineage>
</organism>
<dbReference type="PANTHER" id="PTHR35007">
    <property type="entry name" value="INTEGRAL MEMBRANE PROTEIN-RELATED"/>
    <property type="match status" value="1"/>
</dbReference>
<reference evidence="8 9" key="1">
    <citation type="submission" date="2014-02" db="EMBL/GenBank/DDBJ databases">
        <title>Whole genome sequence of Sphingobium chlorophenolicum NBRC 16172.</title>
        <authorList>
            <person name="Gan H.M."/>
            <person name="Gan H.Y."/>
            <person name="Chew T.H."/>
            <person name="Savka M.A."/>
        </authorList>
    </citation>
    <scope>NUCLEOTIDE SEQUENCE [LARGE SCALE GENOMIC DNA]</scope>
    <source>
        <strain evidence="8 9">NBRC 16172</strain>
    </source>
</reference>
<keyword evidence="3 6" id="KW-0812">Transmembrane</keyword>
<evidence type="ECO:0000256" key="3">
    <source>
        <dbReference type="ARBA" id="ARBA00022692"/>
    </source>
</evidence>
<proteinExistence type="predicted"/>
<accession>A0A081R4U5</accession>
<keyword evidence="2" id="KW-1003">Cell membrane</keyword>
<feature type="domain" description="Type II secretion system protein GspF" evidence="7">
    <location>
        <begin position="136"/>
        <end position="255"/>
    </location>
</feature>
<dbReference type="OrthoDB" id="7470947at2"/>
<gene>
    <name evidence="8" type="ORF">BV95_04487</name>
</gene>
<evidence type="ECO:0000313" key="9">
    <source>
        <dbReference type="Proteomes" id="UP000028411"/>
    </source>
</evidence>
<dbReference type="Pfam" id="PF00482">
    <property type="entry name" value="T2SSF"/>
    <property type="match status" value="1"/>
</dbReference>
<evidence type="ECO:0000256" key="6">
    <source>
        <dbReference type="SAM" id="Phobius"/>
    </source>
</evidence>
<evidence type="ECO:0000256" key="1">
    <source>
        <dbReference type="ARBA" id="ARBA00004651"/>
    </source>
</evidence>
<feature type="transmembrane region" description="Helical" evidence="6">
    <location>
        <begin position="75"/>
        <end position="108"/>
    </location>
</feature>
<dbReference type="EMBL" id="JFHR01000109">
    <property type="protein sequence ID" value="KEQ50218.1"/>
    <property type="molecule type" value="Genomic_DNA"/>
</dbReference>
<evidence type="ECO:0000313" key="8">
    <source>
        <dbReference type="EMBL" id="KEQ50218.1"/>
    </source>
</evidence>
<dbReference type="InterPro" id="IPR042094">
    <property type="entry name" value="T2SS_GspF_sf"/>
</dbReference>
<name>A0A081R4U5_SPHCR</name>
<dbReference type="Proteomes" id="UP000028411">
    <property type="component" value="Unassembled WGS sequence"/>
</dbReference>
<keyword evidence="4 6" id="KW-1133">Transmembrane helix</keyword>
<sequence>MLSGAAFLMLALLVLAGVGWALLVERGRQRAVVDRRLGLVPAATVQRRGVLSVPEAGAPLLARAQVEVTARALGILAGVLALAAVFALLAAGPVAALALVVGVPLGLLGWVRRRAQARVEALIEALPYYIDAVRQMQAVGNSLAQALERALADAPGVVRDFIAPVARRLELGAPVADAMQMLAERLRVPEISMLAAAIRTNMRYGGSISAVLLNLANILRERIRIKRELKAAISEARISGRVLIVMPLAAMALLVAMNPGYVDFFLHDPRGHRLALVAIALQGMGMLVMRRVMRLAF</sequence>
<evidence type="ECO:0000256" key="4">
    <source>
        <dbReference type="ARBA" id="ARBA00022989"/>
    </source>
</evidence>
<dbReference type="AlphaFoldDB" id="A0A081R4U5"/>
<comment type="subcellular location">
    <subcellularLocation>
        <location evidence="1">Cell membrane</location>
        <topology evidence="1">Multi-pass membrane protein</topology>
    </subcellularLocation>
</comment>
<protein>
    <submittedName>
        <fullName evidence="8">Type II secretion system F domain protein</fullName>
    </submittedName>
</protein>
<comment type="caution">
    <text evidence="8">The sequence shown here is derived from an EMBL/GenBank/DDBJ whole genome shotgun (WGS) entry which is preliminary data.</text>
</comment>
<dbReference type="Gene3D" id="1.20.81.30">
    <property type="entry name" value="Type II secretion system (T2SS), domain F"/>
    <property type="match status" value="1"/>
</dbReference>
<dbReference type="GO" id="GO:0005886">
    <property type="term" value="C:plasma membrane"/>
    <property type="evidence" value="ECO:0007669"/>
    <property type="project" value="UniProtKB-SubCell"/>
</dbReference>
<keyword evidence="5 6" id="KW-0472">Membrane</keyword>
<dbReference type="eggNOG" id="COG4965">
    <property type="taxonomic scope" value="Bacteria"/>
</dbReference>
<dbReference type="PANTHER" id="PTHR35007:SF1">
    <property type="entry name" value="PILUS ASSEMBLY PROTEIN"/>
    <property type="match status" value="1"/>
</dbReference>